<evidence type="ECO:0000313" key="1">
    <source>
        <dbReference type="EMBL" id="MBK4715422.1"/>
    </source>
</evidence>
<dbReference type="EMBL" id="JAEPBH010000019">
    <property type="protein sequence ID" value="MBK4715422.1"/>
    <property type="molecule type" value="Genomic_DNA"/>
</dbReference>
<name>A0A8K0V735_9ENTR</name>
<sequence>MKKSSIRQFFRAYFHATRNSGGWLMRGFTAAQRDDMLDSVMQWRYTQPVFKKAKRVKQ</sequence>
<dbReference type="Proteomes" id="UP000659047">
    <property type="component" value="Unassembled WGS sequence"/>
</dbReference>
<gene>
    <name evidence="1" type="primary">sgrT</name>
    <name evidence="1" type="ORF">JJB97_08765</name>
</gene>
<accession>A0A8K0V735</accession>
<keyword evidence="2" id="KW-1185">Reference proteome</keyword>
<proteinExistence type="predicted"/>
<dbReference type="RefSeq" id="WP_238713652.1">
    <property type="nucleotide sequence ID" value="NZ_JAEPBH010000019.1"/>
</dbReference>
<comment type="caution">
    <text evidence="1">The sequence shown here is derived from an EMBL/GenBank/DDBJ whole genome shotgun (WGS) entry which is preliminary data.</text>
</comment>
<dbReference type="AlphaFoldDB" id="A0A8K0V735"/>
<organism evidence="1 2">
    <name type="scientific">Tenebrionibacter intestinalis</name>
    <dbReference type="NCBI Taxonomy" id="2799638"/>
    <lineage>
        <taxon>Bacteria</taxon>
        <taxon>Pseudomonadati</taxon>
        <taxon>Pseudomonadota</taxon>
        <taxon>Gammaproteobacteria</taxon>
        <taxon>Enterobacterales</taxon>
        <taxon>Enterobacteriaceae</taxon>
        <taxon>Tenebrionibacter/Tenebrionicola group</taxon>
        <taxon>Tenebrionibacter</taxon>
    </lineage>
</organism>
<reference evidence="1" key="1">
    <citation type="submission" date="2021-01" db="EMBL/GenBank/DDBJ databases">
        <title>Intestinitalea alba gen. nov., sp. nov., a novel genus of the family Enterobacteriaceae, isolated from the gut of the plastic-eating mealworm Tenebrio molitor L.</title>
        <authorList>
            <person name="Yang Y."/>
        </authorList>
    </citation>
    <scope>NUCLEOTIDE SEQUENCE</scope>
    <source>
        <strain evidence="1">BIT-L3</strain>
    </source>
</reference>
<protein>
    <submittedName>
        <fullName evidence="1">Glucose uptake inhibitor SgrT</fullName>
    </submittedName>
</protein>
<evidence type="ECO:0000313" key="2">
    <source>
        <dbReference type="Proteomes" id="UP000659047"/>
    </source>
</evidence>